<feature type="compositionally biased region" description="Polar residues" evidence="6">
    <location>
        <begin position="1"/>
        <end position="10"/>
    </location>
</feature>
<keyword evidence="4 7" id="KW-1133">Transmembrane helix</keyword>
<dbReference type="InterPro" id="IPR036259">
    <property type="entry name" value="MFS_trans_sf"/>
</dbReference>
<proteinExistence type="predicted"/>
<feature type="transmembrane region" description="Helical" evidence="7">
    <location>
        <begin position="284"/>
        <end position="303"/>
    </location>
</feature>
<dbReference type="FunFam" id="1.20.1250.20:FF:000013">
    <property type="entry name" value="MFS general substrate transporter"/>
    <property type="match status" value="1"/>
</dbReference>
<dbReference type="Proteomes" id="UP000326924">
    <property type="component" value="Unassembled WGS sequence"/>
</dbReference>
<evidence type="ECO:0000313" key="10">
    <source>
        <dbReference type="Proteomes" id="UP000326924"/>
    </source>
</evidence>
<dbReference type="OrthoDB" id="2985014at2759"/>
<dbReference type="PANTHER" id="PTHR43791">
    <property type="entry name" value="PERMEASE-RELATED"/>
    <property type="match status" value="1"/>
</dbReference>
<dbReference type="InterPro" id="IPR011701">
    <property type="entry name" value="MFS"/>
</dbReference>
<feature type="domain" description="Major facilitator superfamily (MFS) profile" evidence="8">
    <location>
        <begin position="50"/>
        <end position="465"/>
    </location>
</feature>
<evidence type="ECO:0000313" key="9">
    <source>
        <dbReference type="EMBL" id="KAA8911743.1"/>
    </source>
</evidence>
<keyword evidence="3 7" id="KW-0812">Transmembrane</keyword>
<feature type="region of interest" description="Disordered" evidence="6">
    <location>
        <begin position="1"/>
        <end position="31"/>
    </location>
</feature>
<gene>
    <name evidence="9" type="ORF">FN846DRAFT_1019488</name>
</gene>
<feature type="transmembrane region" description="Helical" evidence="7">
    <location>
        <begin position="176"/>
        <end position="196"/>
    </location>
</feature>
<feature type="transmembrane region" description="Helical" evidence="7">
    <location>
        <begin position="48"/>
        <end position="68"/>
    </location>
</feature>
<dbReference type="FunFam" id="1.20.1250.20:FF:000018">
    <property type="entry name" value="MFS transporter permease"/>
    <property type="match status" value="1"/>
</dbReference>
<dbReference type="InParanoid" id="A0A5J5F5C5"/>
<evidence type="ECO:0000256" key="2">
    <source>
        <dbReference type="ARBA" id="ARBA00022448"/>
    </source>
</evidence>
<comment type="caution">
    <text evidence="9">The sequence shown here is derived from an EMBL/GenBank/DDBJ whole genome shotgun (WGS) entry which is preliminary data.</text>
</comment>
<feature type="transmembrane region" description="Helical" evidence="7">
    <location>
        <begin position="406"/>
        <end position="428"/>
    </location>
</feature>
<accession>A0A5J5F5C5</accession>
<keyword evidence="10" id="KW-1185">Reference proteome</keyword>
<evidence type="ECO:0000256" key="3">
    <source>
        <dbReference type="ARBA" id="ARBA00022692"/>
    </source>
</evidence>
<protein>
    <submittedName>
        <fullName evidence="9">Major facilitator superfamily domain-containing protein</fullName>
    </submittedName>
</protein>
<evidence type="ECO:0000256" key="1">
    <source>
        <dbReference type="ARBA" id="ARBA00004141"/>
    </source>
</evidence>
<feature type="transmembrane region" description="Helical" evidence="7">
    <location>
        <begin position="323"/>
        <end position="340"/>
    </location>
</feature>
<evidence type="ECO:0000256" key="7">
    <source>
        <dbReference type="SAM" id="Phobius"/>
    </source>
</evidence>
<feature type="transmembrane region" description="Helical" evidence="7">
    <location>
        <begin position="116"/>
        <end position="135"/>
    </location>
</feature>
<organism evidence="9 10">
    <name type="scientific">Sphaerosporella brunnea</name>
    <dbReference type="NCBI Taxonomy" id="1250544"/>
    <lineage>
        <taxon>Eukaryota</taxon>
        <taxon>Fungi</taxon>
        <taxon>Dikarya</taxon>
        <taxon>Ascomycota</taxon>
        <taxon>Pezizomycotina</taxon>
        <taxon>Pezizomycetes</taxon>
        <taxon>Pezizales</taxon>
        <taxon>Pyronemataceae</taxon>
        <taxon>Sphaerosporella</taxon>
    </lineage>
</organism>
<sequence>MSTTEKMSTTELEKALPGQSTPVSSSTEGIEKEWTEAEEKILRNRVDWYIIPLVTFLYLLCFLDRANIGNARIQGMQEDLFLEGFRFNWALTIFYIPYLLVEIPSNIALKHVGAKIFIPFLVFGFGFCSMCTAFVRTHTQLYVARAFLGFFEGGTMPGIAYFLSNFYRRGELMFRIGILLSASSMSGAFGGLLATGLARIPKFGLSATPLHSWRNIFFFEGLATMVIALICYFYMYASPETCKFLTPRQRYIAIERIQREHRENQKEKTQLIHVKRGILNINNLLCAVGFFLNNISVQSFALFMPTILKALGWTSTKAQLLTVPPYILAATWSIFVSWLSDRYKKRGLFASGHSLCAIVGYAIIISTDRAAIKYMGVFFGTLGCYPLGPIFLSWGLNNAAGPTIRAVSSGFIVSFGTFGSIIATWTYLPADAPKYRHGHTINLAAQSAAALTAVIGILYCRWENNKRARGERDHRISGLSEEEARKLGYRHPEFRYIE</sequence>
<feature type="transmembrane region" description="Helical" evidence="7">
    <location>
        <begin position="216"/>
        <end position="235"/>
    </location>
</feature>
<evidence type="ECO:0000259" key="8">
    <source>
        <dbReference type="PROSITE" id="PS50850"/>
    </source>
</evidence>
<dbReference type="InterPro" id="IPR020846">
    <property type="entry name" value="MFS_dom"/>
</dbReference>
<dbReference type="Gene3D" id="1.20.1250.20">
    <property type="entry name" value="MFS general substrate transporter like domains"/>
    <property type="match status" value="2"/>
</dbReference>
<dbReference type="GO" id="GO:0022857">
    <property type="term" value="F:transmembrane transporter activity"/>
    <property type="evidence" value="ECO:0007669"/>
    <property type="project" value="InterPro"/>
</dbReference>
<feature type="transmembrane region" description="Helical" evidence="7">
    <location>
        <begin position="440"/>
        <end position="460"/>
    </location>
</feature>
<keyword evidence="2" id="KW-0813">Transport</keyword>
<evidence type="ECO:0000256" key="5">
    <source>
        <dbReference type="ARBA" id="ARBA00023136"/>
    </source>
</evidence>
<feature type="compositionally biased region" description="Polar residues" evidence="6">
    <location>
        <begin position="18"/>
        <end position="28"/>
    </location>
</feature>
<dbReference type="PANTHER" id="PTHR43791:SF53">
    <property type="entry name" value="MAJOR FACILITATOR SUPERFAMILY (MFS) PROFILE DOMAIN-CONTAINING PROTEIN"/>
    <property type="match status" value="1"/>
</dbReference>
<dbReference type="EMBL" id="VXIS01000032">
    <property type="protein sequence ID" value="KAA8911743.1"/>
    <property type="molecule type" value="Genomic_DNA"/>
</dbReference>
<comment type="subcellular location">
    <subcellularLocation>
        <location evidence="1">Membrane</location>
        <topology evidence="1">Multi-pass membrane protein</topology>
    </subcellularLocation>
</comment>
<dbReference type="AlphaFoldDB" id="A0A5J5F5C5"/>
<reference evidence="9 10" key="1">
    <citation type="submission" date="2019-09" db="EMBL/GenBank/DDBJ databases">
        <title>Draft genome of the ectomycorrhizal ascomycete Sphaerosporella brunnea.</title>
        <authorList>
            <consortium name="DOE Joint Genome Institute"/>
            <person name="Benucci G.M."/>
            <person name="Marozzi G."/>
            <person name="Antonielli L."/>
            <person name="Sanchez S."/>
            <person name="Marco P."/>
            <person name="Wang X."/>
            <person name="Falini L.B."/>
            <person name="Barry K."/>
            <person name="Haridas S."/>
            <person name="Lipzen A."/>
            <person name="Labutti K."/>
            <person name="Grigoriev I.V."/>
            <person name="Murat C."/>
            <person name="Martin F."/>
            <person name="Albertini E."/>
            <person name="Donnini D."/>
            <person name="Bonito G."/>
        </authorList>
    </citation>
    <scope>NUCLEOTIDE SEQUENCE [LARGE SCALE GENOMIC DNA]</scope>
    <source>
        <strain evidence="9 10">Sb_GMNB300</strain>
    </source>
</reference>
<keyword evidence="5 7" id="KW-0472">Membrane</keyword>
<feature type="transmembrane region" description="Helical" evidence="7">
    <location>
        <begin position="371"/>
        <end position="394"/>
    </location>
</feature>
<evidence type="ECO:0000256" key="4">
    <source>
        <dbReference type="ARBA" id="ARBA00022989"/>
    </source>
</evidence>
<dbReference type="Pfam" id="PF07690">
    <property type="entry name" value="MFS_1"/>
    <property type="match status" value="1"/>
</dbReference>
<name>A0A5J5F5C5_9PEZI</name>
<dbReference type="SUPFAM" id="SSF103473">
    <property type="entry name" value="MFS general substrate transporter"/>
    <property type="match status" value="1"/>
</dbReference>
<dbReference type="GO" id="GO:0016020">
    <property type="term" value="C:membrane"/>
    <property type="evidence" value="ECO:0007669"/>
    <property type="project" value="UniProtKB-SubCell"/>
</dbReference>
<feature type="transmembrane region" description="Helical" evidence="7">
    <location>
        <begin position="141"/>
        <end position="164"/>
    </location>
</feature>
<evidence type="ECO:0000256" key="6">
    <source>
        <dbReference type="SAM" id="MobiDB-lite"/>
    </source>
</evidence>
<dbReference type="PROSITE" id="PS50850">
    <property type="entry name" value="MFS"/>
    <property type="match status" value="1"/>
</dbReference>
<feature type="transmembrane region" description="Helical" evidence="7">
    <location>
        <begin position="88"/>
        <end position="109"/>
    </location>
</feature>
<feature type="transmembrane region" description="Helical" evidence="7">
    <location>
        <begin position="347"/>
        <end position="365"/>
    </location>
</feature>